<dbReference type="PANTHER" id="PTHR16487">
    <property type="entry name" value="PPP4R2-RELATED PROTEIN"/>
    <property type="match status" value="1"/>
</dbReference>
<dbReference type="OrthoDB" id="341898at2759"/>
<keyword evidence="3" id="KW-1185">Reference proteome</keyword>
<dbReference type="OMA" id="PNCENDD"/>
<dbReference type="VEuPathDB" id="FungiDB:SDRG_01059"/>
<dbReference type="AlphaFoldDB" id="T0R5K5"/>
<dbReference type="GeneID" id="19941786"/>
<accession>T0R5K5</accession>
<dbReference type="EMBL" id="JH767133">
    <property type="protein sequence ID" value="EQC42221.1"/>
    <property type="molecule type" value="Genomic_DNA"/>
</dbReference>
<dbReference type="GO" id="GO:0019888">
    <property type="term" value="F:protein phosphatase regulator activity"/>
    <property type="evidence" value="ECO:0007669"/>
    <property type="project" value="InterPro"/>
</dbReference>
<evidence type="ECO:0000256" key="1">
    <source>
        <dbReference type="ARBA" id="ARBA00009207"/>
    </source>
</evidence>
<evidence type="ECO:0000313" key="2">
    <source>
        <dbReference type="EMBL" id="EQC42221.1"/>
    </source>
</evidence>
<sequence>MDPMTTNGALDAFATGPQTQAAFDASPQLGAVVDQMRSTGQLRHDWALVRTLLVYKLRSALAQYSTFSIPKEVEDQKALVLTKMETQERAPFTLQRLTEVLLAPLTYYKQLHKFLNAVEKLLFVSSTVDQLTADPPSDFKA</sequence>
<dbReference type="RefSeq" id="XP_008604790.1">
    <property type="nucleotide sequence ID" value="XM_008606568.1"/>
</dbReference>
<dbReference type="Pfam" id="PF09184">
    <property type="entry name" value="PPP4R2"/>
    <property type="match status" value="1"/>
</dbReference>
<name>T0R5K5_SAPDV</name>
<comment type="similarity">
    <text evidence="1">Belongs to the PPP4R2 family.</text>
</comment>
<proteinExistence type="inferred from homology"/>
<protein>
    <submittedName>
        <fullName evidence="2">Uncharacterized protein</fullName>
    </submittedName>
</protein>
<dbReference type="InParanoid" id="T0R5K5"/>
<dbReference type="GO" id="GO:0005634">
    <property type="term" value="C:nucleus"/>
    <property type="evidence" value="ECO:0007669"/>
    <property type="project" value="TreeGrafter"/>
</dbReference>
<gene>
    <name evidence="2" type="ORF">SDRG_01059</name>
</gene>
<evidence type="ECO:0000313" key="3">
    <source>
        <dbReference type="Proteomes" id="UP000030762"/>
    </source>
</evidence>
<organism evidence="2 3">
    <name type="scientific">Saprolegnia diclina (strain VS20)</name>
    <dbReference type="NCBI Taxonomy" id="1156394"/>
    <lineage>
        <taxon>Eukaryota</taxon>
        <taxon>Sar</taxon>
        <taxon>Stramenopiles</taxon>
        <taxon>Oomycota</taxon>
        <taxon>Saprolegniomycetes</taxon>
        <taxon>Saprolegniales</taxon>
        <taxon>Saprolegniaceae</taxon>
        <taxon>Saprolegnia</taxon>
    </lineage>
</organism>
<dbReference type="STRING" id="1156394.T0R5K5"/>
<dbReference type="PANTHER" id="PTHR16487:SF0">
    <property type="entry name" value="PROTEIN PHOSPHATASE 4 REGULATORY SUBUNIT 2-RELATED"/>
    <property type="match status" value="1"/>
</dbReference>
<dbReference type="GO" id="GO:0030289">
    <property type="term" value="C:protein phosphatase 4 complex"/>
    <property type="evidence" value="ECO:0007669"/>
    <property type="project" value="InterPro"/>
</dbReference>
<dbReference type="GO" id="GO:0005737">
    <property type="term" value="C:cytoplasm"/>
    <property type="evidence" value="ECO:0007669"/>
    <property type="project" value="TreeGrafter"/>
</dbReference>
<reference evidence="2 3" key="1">
    <citation type="submission" date="2012-04" db="EMBL/GenBank/DDBJ databases">
        <title>The Genome Sequence of Saprolegnia declina VS20.</title>
        <authorList>
            <consortium name="The Broad Institute Genome Sequencing Platform"/>
            <person name="Russ C."/>
            <person name="Nusbaum C."/>
            <person name="Tyler B."/>
            <person name="van West P."/>
            <person name="Dieguez-Uribeondo J."/>
            <person name="de Bruijn I."/>
            <person name="Tripathy S."/>
            <person name="Jiang R."/>
            <person name="Young S.K."/>
            <person name="Zeng Q."/>
            <person name="Gargeya S."/>
            <person name="Fitzgerald M."/>
            <person name="Haas B."/>
            <person name="Abouelleil A."/>
            <person name="Alvarado L."/>
            <person name="Arachchi H.M."/>
            <person name="Berlin A."/>
            <person name="Chapman S.B."/>
            <person name="Goldberg J."/>
            <person name="Griggs A."/>
            <person name="Gujja S."/>
            <person name="Hansen M."/>
            <person name="Howarth C."/>
            <person name="Imamovic A."/>
            <person name="Larimer J."/>
            <person name="McCowen C."/>
            <person name="Montmayeur A."/>
            <person name="Murphy C."/>
            <person name="Neiman D."/>
            <person name="Pearson M."/>
            <person name="Priest M."/>
            <person name="Roberts A."/>
            <person name="Saif S."/>
            <person name="Shea T."/>
            <person name="Sisk P."/>
            <person name="Sykes S."/>
            <person name="Wortman J."/>
            <person name="Nusbaum C."/>
            <person name="Birren B."/>
        </authorList>
    </citation>
    <scope>NUCLEOTIDE SEQUENCE [LARGE SCALE GENOMIC DNA]</scope>
    <source>
        <strain evidence="2 3">VS20</strain>
    </source>
</reference>
<dbReference type="Proteomes" id="UP000030762">
    <property type="component" value="Unassembled WGS sequence"/>
</dbReference>
<dbReference type="InterPro" id="IPR015267">
    <property type="entry name" value="PPP4R2"/>
</dbReference>